<proteinExistence type="predicted"/>
<name>A0A0B6Z854_9EUPU</name>
<dbReference type="AlphaFoldDB" id="A0A0B6Z854"/>
<sequence>MQLWGMNINRHKWTSLLSIGIGLGRGGMRLSRQPEMIIKEGDYSLSCGRQRGNLQI</sequence>
<dbReference type="EMBL" id="HACG01017025">
    <property type="protein sequence ID" value="CEK63890.1"/>
    <property type="molecule type" value="Transcribed_RNA"/>
</dbReference>
<evidence type="ECO:0000313" key="1">
    <source>
        <dbReference type="EMBL" id="CEK63890.1"/>
    </source>
</evidence>
<feature type="non-terminal residue" evidence="1">
    <location>
        <position position="56"/>
    </location>
</feature>
<reference evidence="1" key="1">
    <citation type="submission" date="2014-12" db="EMBL/GenBank/DDBJ databases">
        <title>Insight into the proteome of Arion vulgaris.</title>
        <authorList>
            <person name="Aradska J."/>
            <person name="Bulat T."/>
            <person name="Smidak R."/>
            <person name="Sarate P."/>
            <person name="Gangsoo J."/>
            <person name="Sialana F."/>
            <person name="Bilban M."/>
            <person name="Lubec G."/>
        </authorList>
    </citation>
    <scope>NUCLEOTIDE SEQUENCE</scope>
    <source>
        <tissue evidence="1">Skin</tissue>
    </source>
</reference>
<protein>
    <submittedName>
        <fullName evidence="1">Uncharacterized protein</fullName>
    </submittedName>
</protein>
<gene>
    <name evidence="1" type="primary">ORF49848</name>
</gene>
<organism evidence="1">
    <name type="scientific">Arion vulgaris</name>
    <dbReference type="NCBI Taxonomy" id="1028688"/>
    <lineage>
        <taxon>Eukaryota</taxon>
        <taxon>Metazoa</taxon>
        <taxon>Spiralia</taxon>
        <taxon>Lophotrochozoa</taxon>
        <taxon>Mollusca</taxon>
        <taxon>Gastropoda</taxon>
        <taxon>Heterobranchia</taxon>
        <taxon>Euthyneura</taxon>
        <taxon>Panpulmonata</taxon>
        <taxon>Eupulmonata</taxon>
        <taxon>Stylommatophora</taxon>
        <taxon>Helicina</taxon>
        <taxon>Arionoidea</taxon>
        <taxon>Arionidae</taxon>
        <taxon>Arion</taxon>
    </lineage>
</organism>
<accession>A0A0B6Z854</accession>